<feature type="region of interest" description="Disordered" evidence="10">
    <location>
        <begin position="51"/>
        <end position="71"/>
    </location>
</feature>
<sequence length="625" mass="68054">WGRGGEGGGGRGWGSQADEGEDSITISVARSEVGRIIGRGGQRIRELEEKSGARIKVHRDDEGGGGGSDEALVEVTGDESARKTAQELIDDIISSQDFRGGGSRPRGGGGRSGGFGFGGGGGGRSGGFGSGFGRGGGGFSSGGGDGGGGGSGGFVKIDWGALNASRAQAEIEKWKGAPPINKMFYREDPEVAGLSSAQVEDIWLSMNDLKVTGLSGESRAIPNPVTTFQQAFSNYPEILDEITKAGFQKPTPIQCQSWPILLQGYDMVGIAQTGTGKTLAFLLPALIHIDGQEIPRGERGGPTVLVLSPTRELALQIEAESNKYSYKGIKCLCVYGGGDRRQQINQLRKGVEIIIATPGRLNDLLMNEILTVNTVTYLVLDEADRMLDMGFEPQIRKILLDIRPDRQTVMTSATWPPEVRRLTDSYMKNPYQVSVGSLDLRACTLVEQTVEFLDESRKKERTLEFIENMQEGEKVLIFTGRKVTADDVASDFTLRGLNVQSIHGDREQYDREQALDDFKTGIVSVLIATDVASRGLDIKDVTHVVNYDFPNHIEDYVHRVGRTGRAGKTGKALTFITRENWKWARELCNILAQAEQVVPDELVQMAERYESWRERKESERGEGRG</sequence>
<evidence type="ECO:0000256" key="1">
    <source>
        <dbReference type="ARBA" id="ARBA00012552"/>
    </source>
</evidence>
<dbReference type="FunFam" id="3.40.50.300:FF:000079">
    <property type="entry name" value="probable ATP-dependent RNA helicase DDX17"/>
    <property type="match status" value="1"/>
</dbReference>
<dbReference type="InterPro" id="IPR014001">
    <property type="entry name" value="Helicase_ATP-bd"/>
</dbReference>
<dbReference type="CDD" id="cd17958">
    <property type="entry name" value="DEADc_DDX43_DDX53"/>
    <property type="match status" value="1"/>
</dbReference>
<protein>
    <recommendedName>
        <fullName evidence="1">RNA helicase</fullName>
        <ecNumber evidence="1">3.6.4.13</ecNumber>
    </recommendedName>
</protein>
<dbReference type="SMART" id="SM00490">
    <property type="entry name" value="HELICc"/>
    <property type="match status" value="1"/>
</dbReference>
<feature type="compositionally biased region" description="Gly residues" evidence="10">
    <location>
        <begin position="1"/>
        <end position="13"/>
    </location>
</feature>
<dbReference type="PROSITE" id="PS51194">
    <property type="entry name" value="HELICASE_CTER"/>
    <property type="match status" value="1"/>
</dbReference>
<keyword evidence="3 9" id="KW-0378">Hydrolase</keyword>
<feature type="compositionally biased region" description="Basic and acidic residues" evidence="10">
    <location>
        <begin position="51"/>
        <end position="62"/>
    </location>
</feature>
<feature type="compositionally biased region" description="Gly residues" evidence="10">
    <location>
        <begin position="99"/>
        <end position="121"/>
    </location>
</feature>
<dbReference type="CDD" id="cd18787">
    <property type="entry name" value="SF2_C_DEAD"/>
    <property type="match status" value="1"/>
</dbReference>
<dbReference type="SUPFAM" id="SSF54791">
    <property type="entry name" value="Eukaryotic type KH-domain (KH-domain type I)"/>
    <property type="match status" value="1"/>
</dbReference>
<name>A0AA35S2R3_GEOBA</name>
<dbReference type="PROSITE" id="PS51192">
    <property type="entry name" value="HELICASE_ATP_BIND_1"/>
    <property type="match status" value="1"/>
</dbReference>
<comment type="catalytic activity">
    <reaction evidence="6">
        <text>ATP + H2O = ADP + phosphate + H(+)</text>
        <dbReference type="Rhea" id="RHEA:13065"/>
        <dbReference type="ChEBI" id="CHEBI:15377"/>
        <dbReference type="ChEBI" id="CHEBI:15378"/>
        <dbReference type="ChEBI" id="CHEBI:30616"/>
        <dbReference type="ChEBI" id="CHEBI:43474"/>
        <dbReference type="ChEBI" id="CHEBI:456216"/>
        <dbReference type="EC" id="3.6.4.13"/>
    </reaction>
</comment>
<evidence type="ECO:0000313" key="15">
    <source>
        <dbReference type="Proteomes" id="UP001174909"/>
    </source>
</evidence>
<dbReference type="InterPro" id="IPR000629">
    <property type="entry name" value="RNA-helicase_DEAD-box_CS"/>
</dbReference>
<evidence type="ECO:0000256" key="6">
    <source>
        <dbReference type="ARBA" id="ARBA00047984"/>
    </source>
</evidence>
<comment type="caution">
    <text evidence="14">The sequence shown here is derived from an EMBL/GenBank/DDBJ whole genome shotgun (WGS) entry which is preliminary data.</text>
</comment>
<evidence type="ECO:0000259" key="12">
    <source>
        <dbReference type="PROSITE" id="PS51194"/>
    </source>
</evidence>
<evidence type="ECO:0000256" key="4">
    <source>
        <dbReference type="ARBA" id="ARBA00022806"/>
    </source>
</evidence>
<dbReference type="Pfam" id="PF00271">
    <property type="entry name" value="Helicase_C"/>
    <property type="match status" value="1"/>
</dbReference>
<dbReference type="SMART" id="SM00487">
    <property type="entry name" value="DEXDc"/>
    <property type="match status" value="1"/>
</dbReference>
<dbReference type="InterPro" id="IPR027417">
    <property type="entry name" value="P-loop_NTPase"/>
</dbReference>
<dbReference type="InterPro" id="IPR036612">
    <property type="entry name" value="KH_dom_type_1_sf"/>
</dbReference>
<evidence type="ECO:0000256" key="2">
    <source>
        <dbReference type="ARBA" id="ARBA00022741"/>
    </source>
</evidence>
<feature type="domain" description="Helicase ATP-binding" evidence="11">
    <location>
        <begin position="258"/>
        <end position="433"/>
    </location>
</feature>
<evidence type="ECO:0000313" key="14">
    <source>
        <dbReference type="EMBL" id="CAI8021532.1"/>
    </source>
</evidence>
<dbReference type="GO" id="GO:0016787">
    <property type="term" value="F:hydrolase activity"/>
    <property type="evidence" value="ECO:0007669"/>
    <property type="project" value="UniProtKB-KW"/>
</dbReference>
<dbReference type="InterPro" id="IPR011545">
    <property type="entry name" value="DEAD/DEAH_box_helicase_dom"/>
</dbReference>
<organism evidence="14 15">
    <name type="scientific">Geodia barretti</name>
    <name type="common">Barrett's horny sponge</name>
    <dbReference type="NCBI Taxonomy" id="519541"/>
    <lineage>
        <taxon>Eukaryota</taxon>
        <taxon>Metazoa</taxon>
        <taxon>Porifera</taxon>
        <taxon>Demospongiae</taxon>
        <taxon>Heteroscleromorpha</taxon>
        <taxon>Tetractinellida</taxon>
        <taxon>Astrophorina</taxon>
        <taxon>Geodiidae</taxon>
        <taxon>Geodia</taxon>
    </lineage>
</organism>
<dbReference type="FunFam" id="3.40.50.300:FF:000008">
    <property type="entry name" value="ATP-dependent RNA helicase RhlB"/>
    <property type="match status" value="1"/>
</dbReference>
<proteinExistence type="inferred from homology"/>
<dbReference type="CDD" id="cd00105">
    <property type="entry name" value="KH-I"/>
    <property type="match status" value="1"/>
</dbReference>
<dbReference type="PROSITE" id="PS50084">
    <property type="entry name" value="KH_TYPE_1"/>
    <property type="match status" value="1"/>
</dbReference>
<keyword evidence="7" id="KW-0694">RNA-binding</keyword>
<dbReference type="Pfam" id="PF00013">
    <property type="entry name" value="KH_1"/>
    <property type="match status" value="1"/>
</dbReference>
<feature type="non-terminal residue" evidence="14">
    <location>
        <position position="625"/>
    </location>
</feature>
<dbReference type="SMART" id="SM00322">
    <property type="entry name" value="KH"/>
    <property type="match status" value="1"/>
</dbReference>
<dbReference type="PROSITE" id="PS51195">
    <property type="entry name" value="Q_MOTIF"/>
    <property type="match status" value="1"/>
</dbReference>
<dbReference type="GO" id="GO:0003724">
    <property type="term" value="F:RNA helicase activity"/>
    <property type="evidence" value="ECO:0007669"/>
    <property type="project" value="UniProtKB-EC"/>
</dbReference>
<dbReference type="GO" id="GO:0003723">
    <property type="term" value="F:RNA binding"/>
    <property type="evidence" value="ECO:0007669"/>
    <property type="project" value="UniProtKB-UniRule"/>
</dbReference>
<evidence type="ECO:0000259" key="11">
    <source>
        <dbReference type="PROSITE" id="PS51192"/>
    </source>
</evidence>
<comment type="similarity">
    <text evidence="9">Belongs to the DEAD box helicase family.</text>
</comment>
<feature type="non-terminal residue" evidence="14">
    <location>
        <position position="1"/>
    </location>
</feature>
<keyword evidence="4 9" id="KW-0347">Helicase</keyword>
<dbReference type="InterPro" id="IPR001650">
    <property type="entry name" value="Helicase_C-like"/>
</dbReference>
<feature type="region of interest" description="Disordered" evidence="10">
    <location>
        <begin position="1"/>
        <end position="26"/>
    </location>
</feature>
<dbReference type="Gene3D" id="3.30.1370.10">
    <property type="entry name" value="K Homology domain, type 1"/>
    <property type="match status" value="1"/>
</dbReference>
<evidence type="ECO:0000256" key="7">
    <source>
        <dbReference type="PROSITE-ProRule" id="PRU00117"/>
    </source>
</evidence>
<dbReference type="InterPro" id="IPR014014">
    <property type="entry name" value="RNA_helicase_DEAD_Q_motif"/>
</dbReference>
<dbReference type="InterPro" id="IPR004088">
    <property type="entry name" value="KH_dom_type_1"/>
</dbReference>
<keyword evidence="2 9" id="KW-0547">Nucleotide-binding</keyword>
<gene>
    <name evidence="14" type="ORF">GBAR_LOCUS12754</name>
</gene>
<dbReference type="Gene3D" id="3.40.50.300">
    <property type="entry name" value="P-loop containing nucleotide triphosphate hydrolases"/>
    <property type="match status" value="2"/>
</dbReference>
<evidence type="ECO:0000256" key="10">
    <source>
        <dbReference type="SAM" id="MobiDB-lite"/>
    </source>
</evidence>
<evidence type="ECO:0000256" key="9">
    <source>
        <dbReference type="RuleBase" id="RU000492"/>
    </source>
</evidence>
<feature type="short sequence motif" description="Q motif" evidence="8">
    <location>
        <begin position="227"/>
        <end position="255"/>
    </location>
</feature>
<dbReference type="PANTHER" id="PTHR47958">
    <property type="entry name" value="ATP-DEPENDENT RNA HELICASE DBP3"/>
    <property type="match status" value="1"/>
</dbReference>
<keyword evidence="15" id="KW-1185">Reference proteome</keyword>
<dbReference type="SUPFAM" id="SSF52540">
    <property type="entry name" value="P-loop containing nucleoside triphosphate hydrolases"/>
    <property type="match status" value="1"/>
</dbReference>
<dbReference type="EMBL" id="CASHTH010001904">
    <property type="protein sequence ID" value="CAI8021532.1"/>
    <property type="molecule type" value="Genomic_DNA"/>
</dbReference>
<feature type="domain" description="DEAD-box RNA helicase Q" evidence="13">
    <location>
        <begin position="227"/>
        <end position="255"/>
    </location>
</feature>
<feature type="domain" description="Helicase C-terminal" evidence="12">
    <location>
        <begin position="445"/>
        <end position="606"/>
    </location>
</feature>
<dbReference type="AlphaFoldDB" id="A0AA35S2R3"/>
<accession>A0AA35S2R3</accession>
<evidence type="ECO:0000256" key="5">
    <source>
        <dbReference type="ARBA" id="ARBA00022840"/>
    </source>
</evidence>
<evidence type="ECO:0000259" key="13">
    <source>
        <dbReference type="PROSITE" id="PS51195"/>
    </source>
</evidence>
<dbReference type="Proteomes" id="UP001174909">
    <property type="component" value="Unassembled WGS sequence"/>
</dbReference>
<dbReference type="InterPro" id="IPR004087">
    <property type="entry name" value="KH_dom"/>
</dbReference>
<dbReference type="Pfam" id="PF00270">
    <property type="entry name" value="DEAD"/>
    <property type="match status" value="1"/>
</dbReference>
<dbReference type="PROSITE" id="PS00039">
    <property type="entry name" value="DEAD_ATP_HELICASE"/>
    <property type="match status" value="1"/>
</dbReference>
<dbReference type="GO" id="GO:0005524">
    <property type="term" value="F:ATP binding"/>
    <property type="evidence" value="ECO:0007669"/>
    <property type="project" value="UniProtKB-KW"/>
</dbReference>
<feature type="region of interest" description="Disordered" evidence="10">
    <location>
        <begin position="95"/>
        <end position="121"/>
    </location>
</feature>
<dbReference type="EC" id="3.6.4.13" evidence="1"/>
<keyword evidence="5 9" id="KW-0067">ATP-binding</keyword>
<evidence type="ECO:0000256" key="3">
    <source>
        <dbReference type="ARBA" id="ARBA00022801"/>
    </source>
</evidence>
<reference evidence="14" key="1">
    <citation type="submission" date="2023-03" db="EMBL/GenBank/DDBJ databases">
        <authorList>
            <person name="Steffen K."/>
            <person name="Cardenas P."/>
        </authorList>
    </citation>
    <scope>NUCLEOTIDE SEQUENCE</scope>
</reference>
<evidence type="ECO:0000256" key="8">
    <source>
        <dbReference type="PROSITE-ProRule" id="PRU00552"/>
    </source>
</evidence>